<comment type="caution">
    <text evidence="2">The sequence shown here is derived from an EMBL/GenBank/DDBJ whole genome shotgun (WGS) entry which is preliminary data.</text>
</comment>
<keyword evidence="3" id="KW-1185">Reference proteome</keyword>
<protein>
    <submittedName>
        <fullName evidence="2">Uncharacterized protein</fullName>
    </submittedName>
</protein>
<organism evidence="2 3">
    <name type="scientific">Vespula maculifrons</name>
    <name type="common">Eastern yellow jacket</name>
    <name type="synonym">Wasp</name>
    <dbReference type="NCBI Taxonomy" id="7453"/>
    <lineage>
        <taxon>Eukaryota</taxon>
        <taxon>Metazoa</taxon>
        <taxon>Ecdysozoa</taxon>
        <taxon>Arthropoda</taxon>
        <taxon>Hexapoda</taxon>
        <taxon>Insecta</taxon>
        <taxon>Pterygota</taxon>
        <taxon>Neoptera</taxon>
        <taxon>Endopterygota</taxon>
        <taxon>Hymenoptera</taxon>
        <taxon>Apocrita</taxon>
        <taxon>Aculeata</taxon>
        <taxon>Vespoidea</taxon>
        <taxon>Vespidae</taxon>
        <taxon>Vespinae</taxon>
        <taxon>Vespula</taxon>
    </lineage>
</organism>
<sequence length="83" mass="9187">MYCALFRRSLDEFKRRVRGRVDDDGGDGVGNGNASGSGSGSGSGDGDTDVGWMNVPRYFKNLRNYSMRDENGCVQMNKIRVEE</sequence>
<evidence type="ECO:0000313" key="3">
    <source>
        <dbReference type="Proteomes" id="UP001607303"/>
    </source>
</evidence>
<feature type="compositionally biased region" description="Gly residues" evidence="1">
    <location>
        <begin position="27"/>
        <end position="45"/>
    </location>
</feature>
<evidence type="ECO:0000313" key="2">
    <source>
        <dbReference type="EMBL" id="KAL2751156.1"/>
    </source>
</evidence>
<proteinExistence type="predicted"/>
<name>A0ABD2D1H3_VESMC</name>
<gene>
    <name evidence="2" type="ORF">V1477_000314</name>
</gene>
<dbReference type="AlphaFoldDB" id="A0ABD2D1H3"/>
<evidence type="ECO:0000256" key="1">
    <source>
        <dbReference type="SAM" id="MobiDB-lite"/>
    </source>
</evidence>
<dbReference type="EMBL" id="JAYRBN010000007">
    <property type="protein sequence ID" value="KAL2751156.1"/>
    <property type="molecule type" value="Genomic_DNA"/>
</dbReference>
<dbReference type="Proteomes" id="UP001607303">
    <property type="component" value="Unassembled WGS sequence"/>
</dbReference>
<accession>A0ABD2D1H3</accession>
<reference evidence="2 3" key="1">
    <citation type="journal article" date="2024" name="Ann. Entomol. Soc. Am.">
        <title>Genomic analyses of the southern and eastern yellowjacket wasps (Hymenoptera: Vespidae) reveal evolutionary signatures of social life.</title>
        <authorList>
            <person name="Catto M.A."/>
            <person name="Caine P.B."/>
            <person name="Orr S.E."/>
            <person name="Hunt B.G."/>
            <person name="Goodisman M.A.D."/>
        </authorList>
    </citation>
    <scope>NUCLEOTIDE SEQUENCE [LARGE SCALE GENOMIC DNA]</scope>
    <source>
        <strain evidence="2">232</strain>
        <tissue evidence="2">Head and thorax</tissue>
    </source>
</reference>
<feature type="region of interest" description="Disordered" evidence="1">
    <location>
        <begin position="17"/>
        <end position="50"/>
    </location>
</feature>